<dbReference type="EMBL" id="LFYR01001470">
    <property type="protein sequence ID" value="KMZ61555.1"/>
    <property type="molecule type" value="Genomic_DNA"/>
</dbReference>
<accession>A0A0K9P023</accession>
<protein>
    <recommendedName>
        <fullName evidence="1">protein-serine/threonine phosphatase</fullName>
        <ecNumber evidence="1">3.1.3.16</ecNumber>
    </recommendedName>
</protein>
<keyword evidence="3" id="KW-0904">Protein phosphatase</keyword>
<reference evidence="9" key="1">
    <citation type="journal article" date="2016" name="Nature">
        <title>The genome of the seagrass Zostera marina reveals angiosperm adaptation to the sea.</title>
        <authorList>
            <person name="Olsen J.L."/>
            <person name="Rouze P."/>
            <person name="Verhelst B."/>
            <person name="Lin Y.-C."/>
            <person name="Bayer T."/>
            <person name="Collen J."/>
            <person name="Dattolo E."/>
            <person name="De Paoli E."/>
            <person name="Dittami S."/>
            <person name="Maumus F."/>
            <person name="Michel G."/>
            <person name="Kersting A."/>
            <person name="Lauritano C."/>
            <person name="Lohaus R."/>
            <person name="Toepel M."/>
            <person name="Tonon T."/>
            <person name="Vanneste K."/>
            <person name="Amirebrahimi M."/>
            <person name="Brakel J."/>
            <person name="Bostroem C."/>
            <person name="Chovatia M."/>
            <person name="Grimwood J."/>
            <person name="Jenkins J.W."/>
            <person name="Jueterbock A."/>
            <person name="Mraz A."/>
            <person name="Stam W.T."/>
            <person name="Tice H."/>
            <person name="Bornberg-Bauer E."/>
            <person name="Green P.J."/>
            <person name="Pearson G.A."/>
            <person name="Procaccini G."/>
            <person name="Duarte C.M."/>
            <person name="Schmutz J."/>
            <person name="Reusch T.B.H."/>
            <person name="Van de Peer Y."/>
        </authorList>
    </citation>
    <scope>NUCLEOTIDE SEQUENCE [LARGE SCALE GENOMIC DNA]</scope>
    <source>
        <strain evidence="9">cv. Finnish</strain>
    </source>
</reference>
<evidence type="ECO:0000256" key="1">
    <source>
        <dbReference type="ARBA" id="ARBA00013081"/>
    </source>
</evidence>
<dbReference type="AlphaFoldDB" id="A0A0K9P023"/>
<dbReference type="SMART" id="SM00332">
    <property type="entry name" value="PP2Cc"/>
    <property type="match status" value="1"/>
</dbReference>
<keyword evidence="9" id="KW-1185">Reference proteome</keyword>
<dbReference type="Proteomes" id="UP000036987">
    <property type="component" value="Unassembled WGS sequence"/>
</dbReference>
<evidence type="ECO:0000256" key="5">
    <source>
        <dbReference type="ARBA" id="ARBA00048336"/>
    </source>
</evidence>
<dbReference type="InterPro" id="IPR036457">
    <property type="entry name" value="PPM-type-like_dom_sf"/>
</dbReference>
<feature type="domain" description="PPM-type phosphatase" evidence="7">
    <location>
        <begin position="75"/>
        <end position="398"/>
    </location>
</feature>
<comment type="caution">
    <text evidence="8">The sequence shown here is derived from an EMBL/GenBank/DDBJ whole genome shotgun (WGS) entry which is preliminary data.</text>
</comment>
<dbReference type="Gene3D" id="3.60.40.10">
    <property type="entry name" value="PPM-type phosphatase domain"/>
    <property type="match status" value="1"/>
</dbReference>
<comment type="catalytic activity">
    <reaction evidence="5">
        <text>O-phospho-L-threonyl-[protein] + H2O = L-threonyl-[protein] + phosphate</text>
        <dbReference type="Rhea" id="RHEA:47004"/>
        <dbReference type="Rhea" id="RHEA-COMP:11060"/>
        <dbReference type="Rhea" id="RHEA-COMP:11605"/>
        <dbReference type="ChEBI" id="CHEBI:15377"/>
        <dbReference type="ChEBI" id="CHEBI:30013"/>
        <dbReference type="ChEBI" id="CHEBI:43474"/>
        <dbReference type="ChEBI" id="CHEBI:61977"/>
        <dbReference type="EC" id="3.1.3.16"/>
    </reaction>
</comment>
<gene>
    <name evidence="8" type="ORF">ZOSMA_51G00450</name>
</gene>
<dbReference type="EC" id="3.1.3.16" evidence="1"/>
<feature type="compositionally biased region" description="Basic and acidic residues" evidence="6">
    <location>
        <begin position="39"/>
        <end position="57"/>
    </location>
</feature>
<evidence type="ECO:0000313" key="9">
    <source>
        <dbReference type="Proteomes" id="UP000036987"/>
    </source>
</evidence>
<dbReference type="PANTHER" id="PTHR47992">
    <property type="entry name" value="PROTEIN PHOSPHATASE"/>
    <property type="match status" value="1"/>
</dbReference>
<dbReference type="InterPro" id="IPR015655">
    <property type="entry name" value="PP2C"/>
</dbReference>
<dbReference type="PROSITE" id="PS51746">
    <property type="entry name" value="PPM_2"/>
    <property type="match status" value="1"/>
</dbReference>
<evidence type="ECO:0000256" key="6">
    <source>
        <dbReference type="SAM" id="MobiDB-lite"/>
    </source>
</evidence>
<dbReference type="STRING" id="29655.A0A0K9P023"/>
<dbReference type="Pfam" id="PF00481">
    <property type="entry name" value="PP2C"/>
    <property type="match status" value="1"/>
</dbReference>
<feature type="compositionally biased region" description="Polar residues" evidence="6">
    <location>
        <begin position="1"/>
        <end position="13"/>
    </location>
</feature>
<dbReference type="InterPro" id="IPR001932">
    <property type="entry name" value="PPM-type_phosphatase-like_dom"/>
</dbReference>
<evidence type="ECO:0000259" key="7">
    <source>
        <dbReference type="PROSITE" id="PS51746"/>
    </source>
</evidence>
<comment type="catalytic activity">
    <reaction evidence="4">
        <text>O-phospho-L-seryl-[protein] + H2O = L-seryl-[protein] + phosphate</text>
        <dbReference type="Rhea" id="RHEA:20629"/>
        <dbReference type="Rhea" id="RHEA-COMP:9863"/>
        <dbReference type="Rhea" id="RHEA-COMP:11604"/>
        <dbReference type="ChEBI" id="CHEBI:15377"/>
        <dbReference type="ChEBI" id="CHEBI:29999"/>
        <dbReference type="ChEBI" id="CHEBI:43474"/>
        <dbReference type="ChEBI" id="CHEBI:83421"/>
        <dbReference type="EC" id="3.1.3.16"/>
    </reaction>
</comment>
<evidence type="ECO:0000256" key="4">
    <source>
        <dbReference type="ARBA" id="ARBA00047761"/>
    </source>
</evidence>
<evidence type="ECO:0000313" key="8">
    <source>
        <dbReference type="EMBL" id="KMZ61555.1"/>
    </source>
</evidence>
<evidence type="ECO:0000256" key="2">
    <source>
        <dbReference type="ARBA" id="ARBA00022801"/>
    </source>
</evidence>
<proteinExistence type="predicted"/>
<dbReference type="OMA" id="SARIHRC"/>
<organism evidence="8 9">
    <name type="scientific">Zostera marina</name>
    <name type="common">Eelgrass</name>
    <dbReference type="NCBI Taxonomy" id="29655"/>
    <lineage>
        <taxon>Eukaryota</taxon>
        <taxon>Viridiplantae</taxon>
        <taxon>Streptophyta</taxon>
        <taxon>Embryophyta</taxon>
        <taxon>Tracheophyta</taxon>
        <taxon>Spermatophyta</taxon>
        <taxon>Magnoliopsida</taxon>
        <taxon>Liliopsida</taxon>
        <taxon>Zosteraceae</taxon>
        <taxon>Zostera</taxon>
    </lineage>
</organism>
<dbReference type="GO" id="GO:1902531">
    <property type="term" value="P:regulation of intracellular signal transduction"/>
    <property type="evidence" value="ECO:0000318"/>
    <property type="project" value="GO_Central"/>
</dbReference>
<sequence>MGSCMSSLKSPSSIGRDGINGAPISSSKRTWSFRKRSSRNGDDRMEEKNGGVSGMRERELRRISERMFLNGSSDVACVFTKQGKKGTNQDSMLVWENFGSSDDTIFCGVFDGHGPNGHSVARKVRDLLPVKLSNEMKILTNDVLADLGLQDELSSDEGNINSVPNAYVSIGQYPDESCYIADDDENFSENYFTIRQSLLKAFDSMDKELELRPSIDCYCSGTTAVTLVKQGQELVIGNVGDSRAVLGYRDKDNSLIAIQLTVDLKPDLPGEAARIQQCQGRVFAMPDEPEVTRIWLPDSDGPGLAMARAFGDFCLKDYGLISTPDITHRHLTDRDEFVVLASDGVWDVFSNEQVVEIVASAPNHTKAAEILIMSAVQEWRIQYPTSKIDDCTAVCLFVGENPRQTKNSQMKNSYTGAARIDEITAEDEEWSALDGVTRVNSLLNIPRNDGRRRRL</sequence>
<feature type="region of interest" description="Disordered" evidence="6">
    <location>
        <begin position="1"/>
        <end position="57"/>
    </location>
</feature>
<dbReference type="OrthoDB" id="10264738at2759"/>
<dbReference type="SUPFAM" id="SSF81606">
    <property type="entry name" value="PP2C-like"/>
    <property type="match status" value="1"/>
</dbReference>
<dbReference type="CDD" id="cd00143">
    <property type="entry name" value="PP2Cc"/>
    <property type="match status" value="1"/>
</dbReference>
<keyword evidence="2" id="KW-0378">Hydrolase</keyword>
<evidence type="ECO:0000256" key="3">
    <source>
        <dbReference type="ARBA" id="ARBA00022912"/>
    </source>
</evidence>
<dbReference type="GO" id="GO:0004722">
    <property type="term" value="F:protein serine/threonine phosphatase activity"/>
    <property type="evidence" value="ECO:0000318"/>
    <property type="project" value="GO_Central"/>
</dbReference>
<name>A0A0K9P023_ZOSMR</name>